<dbReference type="InterPro" id="IPR041682">
    <property type="entry name" value="AAA_14"/>
</dbReference>
<dbReference type="SUPFAM" id="SSF52540">
    <property type="entry name" value="P-loop containing nucleoside triphosphate hydrolases"/>
    <property type="match status" value="1"/>
</dbReference>
<dbReference type="AlphaFoldDB" id="A0A1W1BXK9"/>
<sequence>MRLLDYYHDHPPSSSSYYMPRKLELPDENHINLYGVRGSGKSALVIDYLQEMDHETLLYIDFEDPNLLFSTLSSDDIEEFVWSRSMELLVLDNYNEHILESIPDVERIIITSRVSLELDGFATPELFPLDYEEFLAFGRGISSSSGFNSFLKLGTLPFASKQPIASRQELKNFIKRSFDYQELQLLVVLAIYQTHHLTIHQIYISSKSRFKVSKDWIYRKIKEFEREGVIYFIDDAYQKSGKKLILFDFALGKYLTIDQPFITQFDTIIALALIKHKREFKTLGIHGYLTKQRELITPAPFESEESIWKKSHSKYSIYKKYDIQKVTIVTVANQYSYKIDNITFEALPFYEWSILNEENL</sequence>
<evidence type="ECO:0000313" key="2">
    <source>
        <dbReference type="EMBL" id="SFV58182.1"/>
    </source>
</evidence>
<gene>
    <name evidence="2" type="ORF">MNB_SV-6-1357</name>
</gene>
<name>A0A1W1BXK9_9ZZZZ</name>
<dbReference type="Pfam" id="PF13173">
    <property type="entry name" value="AAA_14"/>
    <property type="match status" value="1"/>
</dbReference>
<dbReference type="InterPro" id="IPR027417">
    <property type="entry name" value="P-loop_NTPase"/>
</dbReference>
<reference evidence="2" key="1">
    <citation type="submission" date="2016-10" db="EMBL/GenBank/DDBJ databases">
        <authorList>
            <person name="de Groot N.N."/>
        </authorList>
    </citation>
    <scope>NUCLEOTIDE SEQUENCE</scope>
</reference>
<evidence type="ECO:0000259" key="1">
    <source>
        <dbReference type="Pfam" id="PF13173"/>
    </source>
</evidence>
<dbReference type="EMBL" id="FPHC01000047">
    <property type="protein sequence ID" value="SFV58182.1"/>
    <property type="molecule type" value="Genomic_DNA"/>
</dbReference>
<accession>A0A1W1BXK9</accession>
<protein>
    <recommendedName>
        <fullName evidence="1">AAA domain-containing protein</fullName>
    </recommendedName>
</protein>
<organism evidence="2">
    <name type="scientific">hydrothermal vent metagenome</name>
    <dbReference type="NCBI Taxonomy" id="652676"/>
    <lineage>
        <taxon>unclassified sequences</taxon>
        <taxon>metagenomes</taxon>
        <taxon>ecological metagenomes</taxon>
    </lineage>
</organism>
<proteinExistence type="predicted"/>
<feature type="domain" description="AAA" evidence="1">
    <location>
        <begin position="30"/>
        <end position="93"/>
    </location>
</feature>